<dbReference type="AlphaFoldDB" id="A0A6L6L703"/>
<dbReference type="GO" id="GO:0015074">
    <property type="term" value="P:DNA integration"/>
    <property type="evidence" value="ECO:0007669"/>
    <property type="project" value="InterPro"/>
</dbReference>
<proteinExistence type="predicted"/>
<feature type="domain" description="Tyr recombinase" evidence="2">
    <location>
        <begin position="1"/>
        <end position="144"/>
    </location>
</feature>
<comment type="caution">
    <text evidence="3">The sequence shown here is derived from an EMBL/GenBank/DDBJ whole genome shotgun (WGS) entry which is preliminary data.</text>
</comment>
<dbReference type="EMBL" id="WNAJ01000018">
    <property type="protein sequence ID" value="MTR86143.1"/>
    <property type="molecule type" value="Genomic_DNA"/>
</dbReference>
<organism evidence="3 4">
    <name type="scientific">Roseburia intestinalis</name>
    <dbReference type="NCBI Taxonomy" id="166486"/>
    <lineage>
        <taxon>Bacteria</taxon>
        <taxon>Bacillati</taxon>
        <taxon>Bacillota</taxon>
        <taxon>Clostridia</taxon>
        <taxon>Lachnospirales</taxon>
        <taxon>Lachnospiraceae</taxon>
        <taxon>Roseburia</taxon>
    </lineage>
</organism>
<dbReference type="Gene3D" id="1.10.443.10">
    <property type="entry name" value="Intergrase catalytic core"/>
    <property type="match status" value="1"/>
</dbReference>
<dbReference type="GO" id="GO:0006310">
    <property type="term" value="P:DNA recombination"/>
    <property type="evidence" value="ECO:0007669"/>
    <property type="project" value="UniProtKB-KW"/>
</dbReference>
<reference evidence="3 4" key="1">
    <citation type="journal article" date="2019" name="Nat. Med.">
        <title>A library of human gut bacterial isolates paired with longitudinal multiomics data enables mechanistic microbiome research.</title>
        <authorList>
            <person name="Poyet M."/>
            <person name="Groussin M."/>
            <person name="Gibbons S.M."/>
            <person name="Avila-Pacheco J."/>
            <person name="Jiang X."/>
            <person name="Kearney S.M."/>
            <person name="Perrotta A.R."/>
            <person name="Berdy B."/>
            <person name="Zhao S."/>
            <person name="Lieberman T.D."/>
            <person name="Swanson P.K."/>
            <person name="Smith M."/>
            <person name="Roesemann S."/>
            <person name="Alexander J.E."/>
            <person name="Rich S.A."/>
            <person name="Livny J."/>
            <person name="Vlamakis H."/>
            <person name="Clish C."/>
            <person name="Bullock K."/>
            <person name="Deik A."/>
            <person name="Scott J."/>
            <person name="Pierce K.A."/>
            <person name="Xavier R.J."/>
            <person name="Alm E.J."/>
        </authorList>
    </citation>
    <scope>NUCLEOTIDE SEQUENCE [LARGE SCALE GENOMIC DNA]</scope>
    <source>
        <strain evidence="3 4">BIOML-A1</strain>
    </source>
</reference>
<evidence type="ECO:0000313" key="3">
    <source>
        <dbReference type="EMBL" id="MTR86143.1"/>
    </source>
</evidence>
<dbReference type="InterPro" id="IPR013762">
    <property type="entry name" value="Integrase-like_cat_sf"/>
</dbReference>
<dbReference type="PROSITE" id="PS51898">
    <property type="entry name" value="TYR_RECOMBINASE"/>
    <property type="match status" value="1"/>
</dbReference>
<dbReference type="GO" id="GO:0003677">
    <property type="term" value="F:DNA binding"/>
    <property type="evidence" value="ECO:0007669"/>
    <property type="project" value="InterPro"/>
</dbReference>
<evidence type="ECO:0000313" key="4">
    <source>
        <dbReference type="Proteomes" id="UP000478483"/>
    </source>
</evidence>
<dbReference type="SUPFAM" id="SSF56349">
    <property type="entry name" value="DNA breaking-rejoining enzymes"/>
    <property type="match status" value="1"/>
</dbReference>
<evidence type="ECO:0000256" key="1">
    <source>
        <dbReference type="ARBA" id="ARBA00023172"/>
    </source>
</evidence>
<dbReference type="InterPro" id="IPR002104">
    <property type="entry name" value="Integrase_catalytic"/>
</dbReference>
<name>A0A6L6L703_9FIRM</name>
<dbReference type="InterPro" id="IPR011010">
    <property type="entry name" value="DNA_brk_join_enz"/>
</dbReference>
<sequence>MIYTGLRPTELLEIQTENVHLDEKYMVGGMKTEAGKDRIIPLNDKIIPLVKNRYDANKKYLINNKFGNHYTYGTYMNGNFNTCMGKLKMKHLPHDGRHTFASLMDSAGANDVCIKLIMGHSMKNDTTKGTYTHKTLEELLTEVNKI</sequence>
<dbReference type="Proteomes" id="UP000478483">
    <property type="component" value="Unassembled WGS sequence"/>
</dbReference>
<accession>A0A6L6L703</accession>
<keyword evidence="1" id="KW-0233">DNA recombination</keyword>
<gene>
    <name evidence="3" type="ORF">GMD50_14075</name>
</gene>
<evidence type="ECO:0000259" key="2">
    <source>
        <dbReference type="PROSITE" id="PS51898"/>
    </source>
</evidence>
<dbReference type="Pfam" id="PF00589">
    <property type="entry name" value="Phage_integrase"/>
    <property type="match status" value="1"/>
</dbReference>
<protein>
    <submittedName>
        <fullName evidence="3">Tyrosine-type recombinase/integrase</fullName>
    </submittedName>
</protein>